<protein>
    <submittedName>
        <fullName evidence="3">Thiol-disulfide oxidoreductase</fullName>
    </submittedName>
</protein>
<dbReference type="PANTHER" id="PTHR42852">
    <property type="entry name" value="THIOL:DISULFIDE INTERCHANGE PROTEIN DSBE"/>
    <property type="match status" value="1"/>
</dbReference>
<keyword evidence="1" id="KW-0472">Membrane</keyword>
<dbReference type="InterPro" id="IPR017937">
    <property type="entry name" value="Thioredoxin_CS"/>
</dbReference>
<organism evidence="3 4">
    <name type="scientific">Anaerolinea thermophila (strain DSM 14523 / JCM 11388 / NBRC 100420 / UNI-1)</name>
    <dbReference type="NCBI Taxonomy" id="926569"/>
    <lineage>
        <taxon>Bacteria</taxon>
        <taxon>Bacillati</taxon>
        <taxon>Chloroflexota</taxon>
        <taxon>Anaerolineae</taxon>
        <taxon>Anaerolineales</taxon>
        <taxon>Anaerolineaceae</taxon>
        <taxon>Anaerolinea</taxon>
    </lineage>
</organism>
<dbReference type="FunCoup" id="E8MXJ9">
    <property type="interactions" value="169"/>
</dbReference>
<dbReference type="InterPro" id="IPR013766">
    <property type="entry name" value="Thioredoxin_domain"/>
</dbReference>
<evidence type="ECO:0000313" key="4">
    <source>
        <dbReference type="Proteomes" id="UP000008922"/>
    </source>
</evidence>
<dbReference type="KEGG" id="atm:ANT_20540"/>
<proteinExistence type="predicted"/>
<dbReference type="InterPro" id="IPR050553">
    <property type="entry name" value="Thioredoxin_ResA/DsbE_sf"/>
</dbReference>
<dbReference type="AlphaFoldDB" id="E8MXJ9"/>
<dbReference type="InterPro" id="IPR036249">
    <property type="entry name" value="Thioredoxin-like_sf"/>
</dbReference>
<evidence type="ECO:0000256" key="1">
    <source>
        <dbReference type="SAM" id="Phobius"/>
    </source>
</evidence>
<dbReference type="GO" id="GO:0016209">
    <property type="term" value="F:antioxidant activity"/>
    <property type="evidence" value="ECO:0007669"/>
    <property type="project" value="InterPro"/>
</dbReference>
<gene>
    <name evidence="3" type="ordered locus">ANT_20540</name>
</gene>
<feature type="domain" description="Thioredoxin" evidence="2">
    <location>
        <begin position="55"/>
        <end position="196"/>
    </location>
</feature>
<dbReference type="InParanoid" id="E8MXJ9"/>
<dbReference type="Gene3D" id="3.40.30.10">
    <property type="entry name" value="Glutaredoxin"/>
    <property type="match status" value="1"/>
</dbReference>
<keyword evidence="4" id="KW-1185">Reference proteome</keyword>
<name>E8MXJ9_ANATU</name>
<accession>E8MXJ9</accession>
<dbReference type="eggNOG" id="COG0526">
    <property type="taxonomic scope" value="Bacteria"/>
</dbReference>
<dbReference type="PROSITE" id="PS00194">
    <property type="entry name" value="THIOREDOXIN_1"/>
    <property type="match status" value="1"/>
</dbReference>
<dbReference type="STRING" id="926569.ANT_20540"/>
<keyword evidence="1" id="KW-0812">Transmembrane</keyword>
<dbReference type="EMBL" id="AP012029">
    <property type="protein sequence ID" value="BAJ64080.1"/>
    <property type="molecule type" value="Genomic_DNA"/>
</dbReference>
<reference evidence="3 4" key="1">
    <citation type="submission" date="2010-12" db="EMBL/GenBank/DDBJ databases">
        <title>Whole genome sequence of Anaerolinea thermophila UNI-1.</title>
        <authorList>
            <person name="Narita-Yamada S."/>
            <person name="Kishi E."/>
            <person name="Watanabe Y."/>
            <person name="Takasaki K."/>
            <person name="Ankai A."/>
            <person name="Oguchi A."/>
            <person name="Fukui S."/>
            <person name="Takahashi M."/>
            <person name="Yashiro I."/>
            <person name="Hosoyama A."/>
            <person name="Sekiguchi Y."/>
            <person name="Hanada S."/>
            <person name="Fujita N."/>
        </authorList>
    </citation>
    <scope>NUCLEOTIDE SEQUENCE [LARGE SCALE GENOMIC DNA]</scope>
    <source>
        <strain evidence="4">DSM 14523 / JCM 11388 / NBRC 100420 / UNI-1</strain>
    </source>
</reference>
<evidence type="ECO:0000313" key="3">
    <source>
        <dbReference type="EMBL" id="BAJ64080.1"/>
    </source>
</evidence>
<sequence>MKVQPEQTFCIYKVILMVKISAYRWFALLSLFLTALWIGVSSIFFKASEQTVAFAQRGFLAPDFELRSIDGGTIRLSDLRGKVVILNFWASWCPPCREEMPALQRVYQAYQSQGVEVIAVNATSQDTLSDVLNFVQDNGLTFSVLLDEQGGVQSTYRISGLPTTFFIDREGKIRELIIGGPLSEALLLAQAQRLSQQGEP</sequence>
<dbReference type="CDD" id="cd02966">
    <property type="entry name" value="TlpA_like_family"/>
    <property type="match status" value="1"/>
</dbReference>
<keyword evidence="1" id="KW-1133">Transmembrane helix</keyword>
<dbReference type="Proteomes" id="UP000008922">
    <property type="component" value="Chromosome"/>
</dbReference>
<dbReference type="HOGENOM" id="CLU_042529_11_2_0"/>
<evidence type="ECO:0000259" key="2">
    <source>
        <dbReference type="PROSITE" id="PS51352"/>
    </source>
</evidence>
<dbReference type="GO" id="GO:0016491">
    <property type="term" value="F:oxidoreductase activity"/>
    <property type="evidence" value="ECO:0007669"/>
    <property type="project" value="InterPro"/>
</dbReference>
<dbReference type="PANTHER" id="PTHR42852:SF13">
    <property type="entry name" value="PROTEIN DIPZ"/>
    <property type="match status" value="1"/>
</dbReference>
<dbReference type="PROSITE" id="PS51352">
    <property type="entry name" value="THIOREDOXIN_2"/>
    <property type="match status" value="1"/>
</dbReference>
<dbReference type="SUPFAM" id="SSF52833">
    <property type="entry name" value="Thioredoxin-like"/>
    <property type="match status" value="1"/>
</dbReference>
<feature type="transmembrane region" description="Helical" evidence="1">
    <location>
        <begin position="25"/>
        <end position="45"/>
    </location>
</feature>
<dbReference type="InterPro" id="IPR000866">
    <property type="entry name" value="AhpC/TSA"/>
</dbReference>
<dbReference type="Pfam" id="PF00578">
    <property type="entry name" value="AhpC-TSA"/>
    <property type="match status" value="1"/>
</dbReference>